<dbReference type="InterPro" id="IPR025875">
    <property type="entry name" value="Leu-rich_rpt_4"/>
</dbReference>
<dbReference type="Proteomes" id="UP000190367">
    <property type="component" value="Unassembled WGS sequence"/>
</dbReference>
<name>A0A1T4PU76_9BACT</name>
<dbReference type="RefSeq" id="WP_078668612.1">
    <property type="nucleotide sequence ID" value="NZ_FUWZ01000002.1"/>
</dbReference>
<accession>A0A1T4PU76</accession>
<keyword evidence="2" id="KW-0677">Repeat</keyword>
<dbReference type="PANTHER" id="PTHR46652:SF3">
    <property type="entry name" value="LEUCINE-RICH REPEAT-CONTAINING PROTEIN 9"/>
    <property type="match status" value="1"/>
</dbReference>
<keyword evidence="3" id="KW-0732">Signal</keyword>
<protein>
    <submittedName>
        <fullName evidence="4">Leucine Rich repeat-containing protein</fullName>
    </submittedName>
</protein>
<feature type="signal peptide" evidence="3">
    <location>
        <begin position="1"/>
        <end position="21"/>
    </location>
</feature>
<dbReference type="EMBL" id="FUWZ01000002">
    <property type="protein sequence ID" value="SJZ95083.1"/>
    <property type="molecule type" value="Genomic_DNA"/>
</dbReference>
<dbReference type="PROSITE" id="PS51450">
    <property type="entry name" value="LRR"/>
    <property type="match status" value="1"/>
</dbReference>
<evidence type="ECO:0000256" key="2">
    <source>
        <dbReference type="ARBA" id="ARBA00022737"/>
    </source>
</evidence>
<feature type="chain" id="PRO_5012978846" evidence="3">
    <location>
        <begin position="22"/>
        <end position="252"/>
    </location>
</feature>
<dbReference type="AlphaFoldDB" id="A0A1T4PU76"/>
<evidence type="ECO:0000313" key="5">
    <source>
        <dbReference type="Proteomes" id="UP000190367"/>
    </source>
</evidence>
<dbReference type="Gene3D" id="3.80.10.10">
    <property type="entry name" value="Ribonuclease Inhibitor"/>
    <property type="match status" value="1"/>
</dbReference>
<dbReference type="InterPro" id="IPR050836">
    <property type="entry name" value="SDS22/Internalin_LRR"/>
</dbReference>
<evidence type="ECO:0000256" key="3">
    <source>
        <dbReference type="SAM" id="SignalP"/>
    </source>
</evidence>
<dbReference type="InterPro" id="IPR032675">
    <property type="entry name" value="LRR_dom_sf"/>
</dbReference>
<dbReference type="InterPro" id="IPR001611">
    <property type="entry name" value="Leu-rich_rpt"/>
</dbReference>
<proteinExistence type="predicted"/>
<sequence length="252" mass="28549">MLYKFLFGCVLLSLGLSCAEAQVVHFPDPHFKEALIRKKIDTNNDGEIQLSEAKKVTILYLEDTPFSSMEGLKSFSNLEEFGTYKNRIRQVDLQGMISLKRLYLVGSDIESLNIKGCTNLEHLSMTGNRLTDIDISAFKKLTELSLDYNQLTKMEINNYPELKVINLSENTISDLKISGCPKLESLRIRKNRITGNLHLTEFPQLTIFEADHNLLSSADIRGLKKLTTFSCLYCNITTLNLSGTESLVDLIW</sequence>
<gene>
    <name evidence="4" type="ORF">SAMN04488128_1027</name>
</gene>
<dbReference type="PROSITE" id="PS51257">
    <property type="entry name" value="PROKAR_LIPOPROTEIN"/>
    <property type="match status" value="1"/>
</dbReference>
<dbReference type="Pfam" id="PF12799">
    <property type="entry name" value="LRR_4"/>
    <property type="match status" value="1"/>
</dbReference>
<evidence type="ECO:0000256" key="1">
    <source>
        <dbReference type="ARBA" id="ARBA00022614"/>
    </source>
</evidence>
<dbReference type="OrthoDB" id="1110367at2"/>
<keyword evidence="1" id="KW-0433">Leucine-rich repeat</keyword>
<dbReference type="PANTHER" id="PTHR46652">
    <property type="entry name" value="LEUCINE-RICH REPEAT AND IQ DOMAIN-CONTAINING PROTEIN 1-RELATED"/>
    <property type="match status" value="1"/>
</dbReference>
<dbReference type="STRING" id="634771.SAMN04488128_1027"/>
<evidence type="ECO:0000313" key="4">
    <source>
        <dbReference type="EMBL" id="SJZ95083.1"/>
    </source>
</evidence>
<reference evidence="5" key="1">
    <citation type="submission" date="2017-02" db="EMBL/GenBank/DDBJ databases">
        <authorList>
            <person name="Varghese N."/>
            <person name="Submissions S."/>
        </authorList>
    </citation>
    <scope>NUCLEOTIDE SEQUENCE [LARGE SCALE GENOMIC DNA]</scope>
    <source>
        <strain evidence="5">DSM 22224</strain>
    </source>
</reference>
<dbReference type="SUPFAM" id="SSF52058">
    <property type="entry name" value="L domain-like"/>
    <property type="match status" value="1"/>
</dbReference>
<keyword evidence="5" id="KW-1185">Reference proteome</keyword>
<organism evidence="4 5">
    <name type="scientific">Chitinophaga eiseniae</name>
    <dbReference type="NCBI Taxonomy" id="634771"/>
    <lineage>
        <taxon>Bacteria</taxon>
        <taxon>Pseudomonadati</taxon>
        <taxon>Bacteroidota</taxon>
        <taxon>Chitinophagia</taxon>
        <taxon>Chitinophagales</taxon>
        <taxon>Chitinophagaceae</taxon>
        <taxon>Chitinophaga</taxon>
    </lineage>
</organism>